<dbReference type="Gene3D" id="3.30.60.10">
    <property type="entry name" value="Endochitinase-like"/>
    <property type="match status" value="1"/>
</dbReference>
<accession>A0A6G1JGE9</accession>
<evidence type="ECO:0000313" key="4">
    <source>
        <dbReference type="EMBL" id="KAF2689546.1"/>
    </source>
</evidence>
<keyword evidence="5" id="KW-1185">Reference proteome</keyword>
<proteinExistence type="predicted"/>
<name>A0A6G1JGE9_9PLEO</name>
<gene>
    <name evidence="4" type="ORF">K458DRAFT_439825</name>
</gene>
<dbReference type="AlphaFoldDB" id="A0A6G1JGE9"/>
<dbReference type="InterPro" id="IPR001002">
    <property type="entry name" value="Chitin-bd_1"/>
</dbReference>
<feature type="disulfide bond" evidence="2">
    <location>
        <begin position="20"/>
        <end position="35"/>
    </location>
</feature>
<dbReference type="SUPFAM" id="SSF57016">
    <property type="entry name" value="Plant lectins/antimicrobial peptides"/>
    <property type="match status" value="1"/>
</dbReference>
<feature type="disulfide bond" evidence="2">
    <location>
        <begin position="29"/>
        <end position="41"/>
    </location>
</feature>
<sequence length="179" mass="19069">MRHATVAIASLTSIGLTQNCWPKYRGQACETKKCCSQYGWCDIGAAYCDPSTCQKTFSGNDSPPDPTPTMVSAKPVTTAIFPSEIPEIDVCGSAKGGMSCPDAGPKGYFYRCCSSAGHCGPKNDIQGNRYSCDSMVPPRQPMEMLGTAFDGETCGPIVNRKCAALTDDFCGAQNWCQSS</sequence>
<dbReference type="PROSITE" id="PS50941">
    <property type="entry name" value="CHIT_BIND_I_2"/>
    <property type="match status" value="1"/>
</dbReference>
<evidence type="ECO:0000256" key="2">
    <source>
        <dbReference type="PROSITE-ProRule" id="PRU00261"/>
    </source>
</evidence>
<feature type="disulfide bond" evidence="2">
    <location>
        <begin position="34"/>
        <end position="48"/>
    </location>
</feature>
<comment type="caution">
    <text evidence="2">Lacks conserved residue(s) required for the propagation of feature annotation.</text>
</comment>
<keyword evidence="1 2" id="KW-0147">Chitin-binding</keyword>
<dbReference type="GO" id="GO:0008061">
    <property type="term" value="F:chitin binding"/>
    <property type="evidence" value="ECO:0007669"/>
    <property type="project" value="UniProtKB-UniRule"/>
</dbReference>
<protein>
    <submittedName>
        <fullName evidence="4">Carbohydrate-binding module family 18 protein</fullName>
    </submittedName>
</protein>
<evidence type="ECO:0000259" key="3">
    <source>
        <dbReference type="PROSITE" id="PS50941"/>
    </source>
</evidence>
<evidence type="ECO:0000256" key="1">
    <source>
        <dbReference type="ARBA" id="ARBA00022669"/>
    </source>
</evidence>
<evidence type="ECO:0000313" key="5">
    <source>
        <dbReference type="Proteomes" id="UP000799291"/>
    </source>
</evidence>
<reference evidence="4" key="1">
    <citation type="journal article" date="2020" name="Stud. Mycol.">
        <title>101 Dothideomycetes genomes: a test case for predicting lifestyles and emergence of pathogens.</title>
        <authorList>
            <person name="Haridas S."/>
            <person name="Albert R."/>
            <person name="Binder M."/>
            <person name="Bloem J."/>
            <person name="Labutti K."/>
            <person name="Salamov A."/>
            <person name="Andreopoulos B."/>
            <person name="Baker S."/>
            <person name="Barry K."/>
            <person name="Bills G."/>
            <person name="Bluhm B."/>
            <person name="Cannon C."/>
            <person name="Castanera R."/>
            <person name="Culley D."/>
            <person name="Daum C."/>
            <person name="Ezra D."/>
            <person name="Gonzalez J."/>
            <person name="Henrissat B."/>
            <person name="Kuo A."/>
            <person name="Liang C."/>
            <person name="Lipzen A."/>
            <person name="Lutzoni F."/>
            <person name="Magnuson J."/>
            <person name="Mondo S."/>
            <person name="Nolan M."/>
            <person name="Ohm R."/>
            <person name="Pangilinan J."/>
            <person name="Park H.-J."/>
            <person name="Ramirez L."/>
            <person name="Alfaro M."/>
            <person name="Sun H."/>
            <person name="Tritt A."/>
            <person name="Yoshinaga Y."/>
            <person name="Zwiers L.-H."/>
            <person name="Turgeon B."/>
            <person name="Goodwin S."/>
            <person name="Spatafora J."/>
            <person name="Crous P."/>
            <person name="Grigoriev I."/>
        </authorList>
    </citation>
    <scope>NUCLEOTIDE SEQUENCE</scope>
    <source>
        <strain evidence="4">CBS 122367</strain>
    </source>
</reference>
<dbReference type="OrthoDB" id="5985073at2759"/>
<keyword evidence="2" id="KW-1015">Disulfide bond</keyword>
<feature type="domain" description="Chitin-binding type-1" evidence="3">
    <location>
        <begin position="17"/>
        <end position="62"/>
    </location>
</feature>
<dbReference type="Pfam" id="PF00187">
    <property type="entry name" value="Chitin_bind_1"/>
    <property type="match status" value="1"/>
</dbReference>
<dbReference type="EMBL" id="MU005572">
    <property type="protein sequence ID" value="KAF2689546.1"/>
    <property type="molecule type" value="Genomic_DNA"/>
</dbReference>
<dbReference type="Proteomes" id="UP000799291">
    <property type="component" value="Unassembled WGS sequence"/>
</dbReference>
<organism evidence="4 5">
    <name type="scientific">Lentithecium fluviatile CBS 122367</name>
    <dbReference type="NCBI Taxonomy" id="1168545"/>
    <lineage>
        <taxon>Eukaryota</taxon>
        <taxon>Fungi</taxon>
        <taxon>Dikarya</taxon>
        <taxon>Ascomycota</taxon>
        <taxon>Pezizomycotina</taxon>
        <taxon>Dothideomycetes</taxon>
        <taxon>Pleosporomycetidae</taxon>
        <taxon>Pleosporales</taxon>
        <taxon>Massarineae</taxon>
        <taxon>Lentitheciaceae</taxon>
        <taxon>Lentithecium</taxon>
    </lineage>
</organism>
<dbReference type="InterPro" id="IPR036861">
    <property type="entry name" value="Endochitinase-like_sf"/>
</dbReference>